<feature type="compositionally biased region" description="Basic and acidic residues" evidence="12">
    <location>
        <begin position="30"/>
        <end position="41"/>
    </location>
</feature>
<evidence type="ECO:0000256" key="7">
    <source>
        <dbReference type="ARBA" id="ARBA00023002"/>
    </source>
</evidence>
<keyword evidence="10" id="KW-0676">Redox-active center</keyword>
<feature type="transmembrane region" description="Helical" evidence="11">
    <location>
        <begin position="526"/>
        <end position="546"/>
    </location>
</feature>
<keyword evidence="7 11" id="KW-0560">Oxidoreductase</keyword>
<dbReference type="GO" id="GO:0016971">
    <property type="term" value="F:flavin-dependent sulfhydryl oxidase activity"/>
    <property type="evidence" value="ECO:0007669"/>
    <property type="project" value="InterPro"/>
</dbReference>
<dbReference type="EnsemblPlants" id="AET1Gv20907600.15">
    <property type="protein sequence ID" value="AET1Gv20907600.15"/>
    <property type="gene ID" value="AET1Gv20907600"/>
</dbReference>
<evidence type="ECO:0000313" key="15">
    <source>
        <dbReference type="EnsemblPlants" id="AET1Gv20907600.15"/>
    </source>
</evidence>
<dbReference type="PANTHER" id="PTHR22897">
    <property type="entry name" value="QUIESCIN Q6-RELATED SULFHYDRYL OXIDASE"/>
    <property type="match status" value="1"/>
</dbReference>
<dbReference type="Proteomes" id="UP000015105">
    <property type="component" value="Chromosome 1D"/>
</dbReference>
<feature type="domain" description="ERV/ALR sulfhydryl oxidase" evidence="13">
    <location>
        <begin position="346"/>
        <end position="448"/>
    </location>
</feature>
<keyword evidence="16" id="KW-1185">Reference proteome</keyword>
<evidence type="ECO:0000259" key="13">
    <source>
        <dbReference type="PROSITE" id="PS51324"/>
    </source>
</evidence>
<keyword evidence="11" id="KW-1133">Transmembrane helix</keyword>
<dbReference type="GO" id="GO:0000139">
    <property type="term" value="C:Golgi membrane"/>
    <property type="evidence" value="ECO:0007669"/>
    <property type="project" value="TreeGrafter"/>
</dbReference>
<evidence type="ECO:0000256" key="1">
    <source>
        <dbReference type="ARBA" id="ARBA00001974"/>
    </source>
</evidence>
<dbReference type="InterPro" id="IPR017937">
    <property type="entry name" value="Thioredoxin_CS"/>
</dbReference>
<dbReference type="GO" id="GO:0003756">
    <property type="term" value="F:protein disulfide isomerase activity"/>
    <property type="evidence" value="ECO:0007669"/>
    <property type="project" value="TreeGrafter"/>
</dbReference>
<evidence type="ECO:0000256" key="12">
    <source>
        <dbReference type="SAM" id="MobiDB-lite"/>
    </source>
</evidence>
<dbReference type="PANTHER" id="PTHR22897:SF8">
    <property type="entry name" value="SULFHYDRYL OXIDASE"/>
    <property type="match status" value="1"/>
</dbReference>
<feature type="compositionally biased region" description="Polar residues" evidence="12">
    <location>
        <begin position="1"/>
        <end position="26"/>
    </location>
</feature>
<dbReference type="Pfam" id="PF00085">
    <property type="entry name" value="Thioredoxin"/>
    <property type="match status" value="1"/>
</dbReference>
<evidence type="ECO:0000256" key="5">
    <source>
        <dbReference type="ARBA" id="ARBA00022729"/>
    </source>
</evidence>
<dbReference type="FunFam" id="1.20.120.310:FF:000004">
    <property type="entry name" value="Sulfhydryl oxidase"/>
    <property type="match status" value="1"/>
</dbReference>
<accession>A0A452ZT42</accession>
<comment type="subcellular location">
    <subcellularLocation>
        <location evidence="2">Secreted</location>
    </subcellularLocation>
</comment>
<dbReference type="EC" id="1.8.3.2" evidence="11"/>
<dbReference type="InterPro" id="IPR017905">
    <property type="entry name" value="ERV/ALR_sulphydryl_oxidase"/>
</dbReference>
<evidence type="ECO:0000256" key="11">
    <source>
        <dbReference type="RuleBase" id="RU371123"/>
    </source>
</evidence>
<dbReference type="Pfam" id="PF04777">
    <property type="entry name" value="Evr1_Alr"/>
    <property type="match status" value="1"/>
</dbReference>
<feature type="region of interest" description="Disordered" evidence="12">
    <location>
        <begin position="1"/>
        <end position="44"/>
    </location>
</feature>
<dbReference type="PROSITE" id="PS51324">
    <property type="entry name" value="ERV_ALR"/>
    <property type="match status" value="1"/>
</dbReference>
<keyword evidence="5" id="KW-0732">Signal</keyword>
<evidence type="ECO:0000256" key="10">
    <source>
        <dbReference type="ARBA" id="ARBA00023284"/>
    </source>
</evidence>
<keyword evidence="8" id="KW-1015">Disulfide bond</keyword>
<keyword evidence="9" id="KW-0325">Glycoprotein</keyword>
<evidence type="ECO:0000256" key="6">
    <source>
        <dbReference type="ARBA" id="ARBA00022827"/>
    </source>
</evidence>
<keyword evidence="11" id="KW-0472">Membrane</keyword>
<protein>
    <recommendedName>
        <fullName evidence="11">Sulfhydryl oxidase</fullName>
        <ecNumber evidence="11">1.8.3.2</ecNumber>
    </recommendedName>
</protein>
<evidence type="ECO:0000256" key="8">
    <source>
        <dbReference type="ARBA" id="ARBA00023157"/>
    </source>
</evidence>
<dbReference type="InterPro" id="IPR036249">
    <property type="entry name" value="Thioredoxin-like_sf"/>
</dbReference>
<evidence type="ECO:0000256" key="9">
    <source>
        <dbReference type="ARBA" id="ARBA00023180"/>
    </source>
</evidence>
<evidence type="ECO:0000256" key="3">
    <source>
        <dbReference type="ARBA" id="ARBA00022525"/>
    </source>
</evidence>
<organism evidence="15 16">
    <name type="scientific">Aegilops tauschii subsp. strangulata</name>
    <name type="common">Goatgrass</name>
    <dbReference type="NCBI Taxonomy" id="200361"/>
    <lineage>
        <taxon>Eukaryota</taxon>
        <taxon>Viridiplantae</taxon>
        <taxon>Streptophyta</taxon>
        <taxon>Embryophyta</taxon>
        <taxon>Tracheophyta</taxon>
        <taxon>Spermatophyta</taxon>
        <taxon>Magnoliopsida</taxon>
        <taxon>Liliopsida</taxon>
        <taxon>Poales</taxon>
        <taxon>Poaceae</taxon>
        <taxon>BOP clade</taxon>
        <taxon>Pooideae</taxon>
        <taxon>Triticodae</taxon>
        <taxon>Triticeae</taxon>
        <taxon>Triticinae</taxon>
        <taxon>Aegilops</taxon>
    </lineage>
</organism>
<dbReference type="SUPFAM" id="SSF52833">
    <property type="entry name" value="Thioredoxin-like"/>
    <property type="match status" value="1"/>
</dbReference>
<dbReference type="PROSITE" id="PS51352">
    <property type="entry name" value="THIOREDOXIN_2"/>
    <property type="match status" value="1"/>
</dbReference>
<keyword evidence="4 11" id="KW-0285">Flavoprotein</keyword>
<reference evidence="16" key="2">
    <citation type="journal article" date="2017" name="Nat. Plants">
        <title>The Aegilops tauschii genome reveals multiple impacts of transposons.</title>
        <authorList>
            <person name="Zhao G."/>
            <person name="Zou C."/>
            <person name="Li K."/>
            <person name="Wang K."/>
            <person name="Li T."/>
            <person name="Gao L."/>
            <person name="Zhang X."/>
            <person name="Wang H."/>
            <person name="Yang Z."/>
            <person name="Liu X."/>
            <person name="Jiang W."/>
            <person name="Mao L."/>
            <person name="Kong X."/>
            <person name="Jiao Y."/>
            <person name="Jia J."/>
        </authorList>
    </citation>
    <scope>NUCLEOTIDE SEQUENCE [LARGE SCALE GENOMIC DNA]</scope>
    <source>
        <strain evidence="16">cv. AL8/78</strain>
    </source>
</reference>
<evidence type="ECO:0000259" key="14">
    <source>
        <dbReference type="PROSITE" id="PS51352"/>
    </source>
</evidence>
<keyword evidence="6 11" id="KW-0274">FAD</keyword>
<comment type="cofactor">
    <cofactor evidence="1 11">
        <name>FAD</name>
        <dbReference type="ChEBI" id="CHEBI:57692"/>
    </cofactor>
</comment>
<name>A0A452ZT42_AEGTS</name>
<dbReference type="Gramene" id="AET1Gv20907600.15">
    <property type="protein sequence ID" value="AET1Gv20907600.15"/>
    <property type="gene ID" value="AET1Gv20907600"/>
</dbReference>
<dbReference type="SUPFAM" id="SSF69000">
    <property type="entry name" value="FAD-dependent thiol oxidase"/>
    <property type="match status" value="1"/>
</dbReference>
<sequence length="565" mass="62890">SPNQKSKPQAEATSGNTTAGLTNRSTRAARVSEADRRRDPASADPMAPAAARILVLVLAVATSLAGRADALRSLGVGDGAEAAAQGDYAVDLNATSFDAFLTASREQFAVVEFFAHWCPACRNYKPHYEKVAKLFNGPNAAHPGRILMARVDCASKVNVDLCSRFSVDHYPFLLWGPPPKFANTKWDRKQEKSDIKLIDDGRTAERLLMWINKQLESSFTLDDKKYENENMLPNSTSDPKQVVQAIYDVEEATAHALQIILEHKMIKADTRDSLIRFLQILVAHHPSKRCRRGSAELLINFDDHWPSNLSLSSQDSSKLLESVAADNHKICGKEVPRGYWIFCRGSKSETRGFSCGLWVLLHSLTVQIGDGESQSTFTSICDFIHNFFICEECRKHFYDMCSSVSVPFKSARDLSLWLWSTHNKVNERLMKEEKDMGTGDPSFPKAIWPPKALCPSCYRSSSRTSDGALQVDWNEDEVFPFLVNYYGKTLVSSYKETYMESLQGRTQVGAALADDASSSHAARVPIGAALGVAAASCTFGALACFWRTQQKNRKYSYRLHSLKKI</sequence>
<dbReference type="AlphaFoldDB" id="A0A452ZT42"/>
<proteinExistence type="predicted"/>
<reference evidence="15" key="3">
    <citation type="journal article" date="2017" name="Nature">
        <title>Genome sequence of the progenitor of the wheat D genome Aegilops tauschii.</title>
        <authorList>
            <person name="Luo M.C."/>
            <person name="Gu Y.Q."/>
            <person name="Puiu D."/>
            <person name="Wang H."/>
            <person name="Twardziok S.O."/>
            <person name="Deal K.R."/>
            <person name="Huo N."/>
            <person name="Zhu T."/>
            <person name="Wang L."/>
            <person name="Wang Y."/>
            <person name="McGuire P.E."/>
            <person name="Liu S."/>
            <person name="Long H."/>
            <person name="Ramasamy R.K."/>
            <person name="Rodriguez J.C."/>
            <person name="Van S.L."/>
            <person name="Yuan L."/>
            <person name="Wang Z."/>
            <person name="Xia Z."/>
            <person name="Xiao L."/>
            <person name="Anderson O.D."/>
            <person name="Ouyang S."/>
            <person name="Liang Y."/>
            <person name="Zimin A.V."/>
            <person name="Pertea G."/>
            <person name="Qi P."/>
            <person name="Bennetzen J.L."/>
            <person name="Dai X."/>
            <person name="Dawson M.W."/>
            <person name="Muller H.G."/>
            <person name="Kugler K."/>
            <person name="Rivarola-Duarte L."/>
            <person name="Spannagl M."/>
            <person name="Mayer K.F.X."/>
            <person name="Lu F.H."/>
            <person name="Bevan M.W."/>
            <person name="Leroy P."/>
            <person name="Li P."/>
            <person name="You F.M."/>
            <person name="Sun Q."/>
            <person name="Liu Z."/>
            <person name="Lyons E."/>
            <person name="Wicker T."/>
            <person name="Salzberg S.L."/>
            <person name="Devos K.M."/>
            <person name="Dvorak J."/>
        </authorList>
    </citation>
    <scope>NUCLEOTIDE SEQUENCE [LARGE SCALE GENOMIC DNA]</scope>
    <source>
        <strain evidence="15">cv. AL8/78</strain>
    </source>
</reference>
<dbReference type="Gene3D" id="3.40.30.10">
    <property type="entry name" value="Glutaredoxin"/>
    <property type="match status" value="1"/>
</dbReference>
<feature type="domain" description="Thioredoxin" evidence="14">
    <location>
        <begin position="74"/>
        <end position="216"/>
    </location>
</feature>
<dbReference type="InterPro" id="IPR013766">
    <property type="entry name" value="Thioredoxin_domain"/>
</dbReference>
<reference evidence="15" key="5">
    <citation type="journal article" date="2021" name="G3 (Bethesda)">
        <title>Aegilops tauschii genome assembly Aet v5.0 features greater sequence contiguity and improved annotation.</title>
        <authorList>
            <person name="Wang L."/>
            <person name="Zhu T."/>
            <person name="Rodriguez J.C."/>
            <person name="Deal K.R."/>
            <person name="Dubcovsky J."/>
            <person name="McGuire P.E."/>
            <person name="Lux T."/>
            <person name="Spannagl M."/>
            <person name="Mayer K.F.X."/>
            <person name="Baldrich P."/>
            <person name="Meyers B.C."/>
            <person name="Huo N."/>
            <person name="Gu Y.Q."/>
            <person name="Zhou H."/>
            <person name="Devos K.M."/>
            <person name="Bennetzen J.L."/>
            <person name="Unver T."/>
            <person name="Budak H."/>
            <person name="Gulick P.J."/>
            <person name="Galiba G."/>
            <person name="Kalapos B."/>
            <person name="Nelson D.R."/>
            <person name="Li P."/>
            <person name="You F.M."/>
            <person name="Luo M.C."/>
            <person name="Dvorak J."/>
        </authorList>
    </citation>
    <scope>NUCLEOTIDE SEQUENCE [LARGE SCALE GENOMIC DNA]</scope>
    <source>
        <strain evidence="15">cv. AL8/78</strain>
    </source>
</reference>
<evidence type="ECO:0000256" key="4">
    <source>
        <dbReference type="ARBA" id="ARBA00022630"/>
    </source>
</evidence>
<evidence type="ECO:0000313" key="16">
    <source>
        <dbReference type="Proteomes" id="UP000015105"/>
    </source>
</evidence>
<reference evidence="16" key="1">
    <citation type="journal article" date="2014" name="Science">
        <title>Ancient hybridizations among the ancestral genomes of bread wheat.</title>
        <authorList>
            <consortium name="International Wheat Genome Sequencing Consortium,"/>
            <person name="Marcussen T."/>
            <person name="Sandve S.R."/>
            <person name="Heier L."/>
            <person name="Spannagl M."/>
            <person name="Pfeifer M."/>
            <person name="Jakobsen K.S."/>
            <person name="Wulff B.B."/>
            <person name="Steuernagel B."/>
            <person name="Mayer K.F."/>
            <person name="Olsen O.A."/>
        </authorList>
    </citation>
    <scope>NUCLEOTIDE SEQUENCE [LARGE SCALE GENOMIC DNA]</scope>
    <source>
        <strain evidence="16">cv. AL8/78</strain>
    </source>
</reference>
<dbReference type="InterPro" id="IPR036774">
    <property type="entry name" value="ERV/ALR_sulphydryl_oxid_sf"/>
</dbReference>
<dbReference type="GO" id="GO:0006457">
    <property type="term" value="P:protein folding"/>
    <property type="evidence" value="ECO:0007669"/>
    <property type="project" value="TreeGrafter"/>
</dbReference>
<dbReference type="FunFam" id="3.40.30.10:FF:000244">
    <property type="entry name" value="Sulfhydryl oxidase"/>
    <property type="match status" value="1"/>
</dbReference>
<dbReference type="GO" id="GO:0005615">
    <property type="term" value="C:extracellular space"/>
    <property type="evidence" value="ECO:0007669"/>
    <property type="project" value="TreeGrafter"/>
</dbReference>
<dbReference type="Gene3D" id="1.20.120.310">
    <property type="entry name" value="ERV/ALR sulfhydryl oxidase domain"/>
    <property type="match status" value="1"/>
</dbReference>
<dbReference type="InterPro" id="IPR039798">
    <property type="entry name" value="Sulfhydryl_oxidase"/>
</dbReference>
<comment type="catalytic activity">
    <reaction evidence="11">
        <text>2 R'C(R)SH + O2 = R'C(R)S-S(R)CR' + H2O2</text>
        <dbReference type="Rhea" id="RHEA:17357"/>
        <dbReference type="ChEBI" id="CHEBI:15379"/>
        <dbReference type="ChEBI" id="CHEBI:16240"/>
        <dbReference type="ChEBI" id="CHEBI:16520"/>
        <dbReference type="ChEBI" id="CHEBI:17412"/>
        <dbReference type="EC" id="1.8.3.2"/>
    </reaction>
</comment>
<reference evidence="15" key="4">
    <citation type="submission" date="2019-03" db="UniProtKB">
        <authorList>
            <consortium name="EnsemblPlants"/>
        </authorList>
    </citation>
    <scope>IDENTIFICATION</scope>
</reference>
<keyword evidence="11" id="KW-0812">Transmembrane</keyword>
<dbReference type="STRING" id="200361.A0A452ZT42"/>
<dbReference type="PROSITE" id="PS00194">
    <property type="entry name" value="THIOREDOXIN_1"/>
    <property type="match status" value="1"/>
</dbReference>
<evidence type="ECO:0000256" key="2">
    <source>
        <dbReference type="ARBA" id="ARBA00004613"/>
    </source>
</evidence>
<keyword evidence="3" id="KW-0964">Secreted</keyword>